<evidence type="ECO:0000313" key="2">
    <source>
        <dbReference type="Proteomes" id="UP001558613"/>
    </source>
</evidence>
<organism evidence="1 2">
    <name type="scientific">Cirrhinus molitorella</name>
    <name type="common">mud carp</name>
    <dbReference type="NCBI Taxonomy" id="172907"/>
    <lineage>
        <taxon>Eukaryota</taxon>
        <taxon>Metazoa</taxon>
        <taxon>Chordata</taxon>
        <taxon>Craniata</taxon>
        <taxon>Vertebrata</taxon>
        <taxon>Euteleostomi</taxon>
        <taxon>Actinopterygii</taxon>
        <taxon>Neopterygii</taxon>
        <taxon>Teleostei</taxon>
        <taxon>Ostariophysi</taxon>
        <taxon>Cypriniformes</taxon>
        <taxon>Cyprinidae</taxon>
        <taxon>Labeoninae</taxon>
        <taxon>Labeonini</taxon>
        <taxon>Cirrhinus</taxon>
    </lineage>
</organism>
<keyword evidence="2" id="KW-1185">Reference proteome</keyword>
<sequence length="79" mass="8549">MDCVPEMPPCGKGRKRTCSESLKVLTEHESFPGQHLETPYPAFVTRCCPWLPSSSASSGIRACRTGAGTTARNLQPRAV</sequence>
<gene>
    <name evidence="1" type="ORF">QQF64_027697</name>
</gene>
<dbReference type="EMBL" id="JAYMGO010000005">
    <property type="protein sequence ID" value="KAL1274883.1"/>
    <property type="molecule type" value="Genomic_DNA"/>
</dbReference>
<comment type="caution">
    <text evidence="1">The sequence shown here is derived from an EMBL/GenBank/DDBJ whole genome shotgun (WGS) entry which is preliminary data.</text>
</comment>
<evidence type="ECO:0000313" key="1">
    <source>
        <dbReference type="EMBL" id="KAL1274883.1"/>
    </source>
</evidence>
<reference evidence="1 2" key="1">
    <citation type="submission" date="2023-09" db="EMBL/GenBank/DDBJ databases">
        <authorList>
            <person name="Wang M."/>
        </authorList>
    </citation>
    <scope>NUCLEOTIDE SEQUENCE [LARGE SCALE GENOMIC DNA]</scope>
    <source>
        <strain evidence="1">GT-2023</strain>
        <tissue evidence="1">Liver</tissue>
    </source>
</reference>
<dbReference type="Proteomes" id="UP001558613">
    <property type="component" value="Unassembled WGS sequence"/>
</dbReference>
<accession>A0ABR3NDT5</accession>
<name>A0ABR3NDT5_9TELE</name>
<proteinExistence type="predicted"/>
<protein>
    <submittedName>
        <fullName evidence="1">Uncharacterized protein</fullName>
    </submittedName>
</protein>